<dbReference type="SUPFAM" id="SSF48179">
    <property type="entry name" value="6-phosphogluconate dehydrogenase C-terminal domain-like"/>
    <property type="match status" value="1"/>
</dbReference>
<feature type="domain" description="6-phosphogluconate dehydrogenase NADP-binding" evidence="4">
    <location>
        <begin position="5"/>
        <end position="160"/>
    </location>
</feature>
<dbReference type="PROSITE" id="PS00895">
    <property type="entry name" value="3_HYDROXYISOBUT_DH"/>
    <property type="match status" value="1"/>
</dbReference>
<evidence type="ECO:0000256" key="3">
    <source>
        <dbReference type="ARBA" id="ARBA00023027"/>
    </source>
</evidence>
<dbReference type="PIRSF" id="PIRSF000103">
    <property type="entry name" value="HIBADH"/>
    <property type="match status" value="1"/>
</dbReference>
<evidence type="ECO:0000313" key="6">
    <source>
        <dbReference type="EMBL" id="MFC5950652.1"/>
    </source>
</evidence>
<organism evidence="6 7">
    <name type="scientific">Pseudonocardia lutea</name>
    <dbReference type="NCBI Taxonomy" id="2172015"/>
    <lineage>
        <taxon>Bacteria</taxon>
        <taxon>Bacillati</taxon>
        <taxon>Actinomycetota</taxon>
        <taxon>Actinomycetes</taxon>
        <taxon>Pseudonocardiales</taxon>
        <taxon>Pseudonocardiaceae</taxon>
        <taxon>Pseudonocardia</taxon>
    </lineage>
</organism>
<dbReference type="EC" id="1.1.-.-" evidence="6"/>
<dbReference type="SUPFAM" id="SSF51735">
    <property type="entry name" value="NAD(P)-binding Rossmann-fold domains"/>
    <property type="match status" value="1"/>
</dbReference>
<keyword evidence="7" id="KW-1185">Reference proteome</keyword>
<comment type="similarity">
    <text evidence="1">Belongs to the HIBADH-related family.</text>
</comment>
<keyword evidence="2 6" id="KW-0560">Oxidoreductase</keyword>
<feature type="domain" description="3-hydroxyisobutyrate dehydrogenase-like NAD-binding" evidence="5">
    <location>
        <begin position="171"/>
        <end position="284"/>
    </location>
</feature>
<dbReference type="InterPro" id="IPR013328">
    <property type="entry name" value="6PGD_dom2"/>
</dbReference>
<evidence type="ECO:0000256" key="1">
    <source>
        <dbReference type="ARBA" id="ARBA00009080"/>
    </source>
</evidence>
<dbReference type="InterPro" id="IPR006115">
    <property type="entry name" value="6PGDH_NADP-bd"/>
</dbReference>
<dbReference type="Pfam" id="PF03446">
    <property type="entry name" value="NAD_binding_2"/>
    <property type="match status" value="1"/>
</dbReference>
<evidence type="ECO:0000259" key="5">
    <source>
        <dbReference type="Pfam" id="PF14833"/>
    </source>
</evidence>
<sequence>MTAPLGFLGLGLMGLPMAVRLARAGHDLVVWNRTPARAAPVVAAGARPATTPAEVLAAAEVVVVMLADEAAVDAVLGRGTPAFARLVAGRTIVHTGTVSAAWSAALEADLRAAGGRYVEAPVSGSRTPAEEGTLVAMLAGDPADVARVRPLLAPLCARTVGCGPVPSALWMKFAVNTVLITLVSGLAEAWRLAAAHGLDPHLFAEVLDAGPMASAVSRVKIGKLLTGDFSAQAAIDDVLKNCGLIRDSAREAGAAAPLMDACLQLFATAADLGLGAEDMVAVVRADGRERAARAGGSR</sequence>
<evidence type="ECO:0000313" key="7">
    <source>
        <dbReference type="Proteomes" id="UP001596119"/>
    </source>
</evidence>
<dbReference type="RefSeq" id="WP_379567857.1">
    <property type="nucleotide sequence ID" value="NZ_JBHSQK010000052.1"/>
</dbReference>
<dbReference type="PANTHER" id="PTHR43580">
    <property type="entry name" value="OXIDOREDUCTASE GLYR1-RELATED"/>
    <property type="match status" value="1"/>
</dbReference>
<dbReference type="Pfam" id="PF14833">
    <property type="entry name" value="NAD_binding_11"/>
    <property type="match status" value="1"/>
</dbReference>
<accession>A0ABW1IAC1</accession>
<proteinExistence type="inferred from homology"/>
<dbReference type="EMBL" id="JBHSQK010000052">
    <property type="protein sequence ID" value="MFC5950652.1"/>
    <property type="molecule type" value="Genomic_DNA"/>
</dbReference>
<dbReference type="InterPro" id="IPR036291">
    <property type="entry name" value="NAD(P)-bd_dom_sf"/>
</dbReference>
<dbReference type="InterPro" id="IPR015815">
    <property type="entry name" value="HIBADH-related"/>
</dbReference>
<dbReference type="PANTHER" id="PTHR43580:SF2">
    <property type="entry name" value="CYTOKINE-LIKE NUCLEAR FACTOR N-PAC"/>
    <property type="match status" value="1"/>
</dbReference>
<reference evidence="7" key="1">
    <citation type="journal article" date="2019" name="Int. J. Syst. Evol. Microbiol.">
        <title>The Global Catalogue of Microorganisms (GCM) 10K type strain sequencing project: providing services to taxonomists for standard genome sequencing and annotation.</title>
        <authorList>
            <consortium name="The Broad Institute Genomics Platform"/>
            <consortium name="The Broad Institute Genome Sequencing Center for Infectious Disease"/>
            <person name="Wu L."/>
            <person name="Ma J."/>
        </authorList>
    </citation>
    <scope>NUCLEOTIDE SEQUENCE [LARGE SCALE GENOMIC DNA]</scope>
    <source>
        <strain evidence="7">CGMCC 4.7397</strain>
    </source>
</reference>
<protein>
    <submittedName>
        <fullName evidence="6">NAD(P)-dependent oxidoreductase</fullName>
        <ecNumber evidence="6">1.1.-.-</ecNumber>
    </submittedName>
</protein>
<dbReference type="Gene3D" id="1.10.1040.10">
    <property type="entry name" value="N-(1-d-carboxylethyl)-l-norvaline Dehydrogenase, domain 2"/>
    <property type="match status" value="1"/>
</dbReference>
<dbReference type="GO" id="GO:0016491">
    <property type="term" value="F:oxidoreductase activity"/>
    <property type="evidence" value="ECO:0007669"/>
    <property type="project" value="UniProtKB-KW"/>
</dbReference>
<evidence type="ECO:0000259" key="4">
    <source>
        <dbReference type="Pfam" id="PF03446"/>
    </source>
</evidence>
<evidence type="ECO:0000256" key="2">
    <source>
        <dbReference type="ARBA" id="ARBA00023002"/>
    </source>
</evidence>
<keyword evidence="3" id="KW-0520">NAD</keyword>
<dbReference type="InterPro" id="IPR008927">
    <property type="entry name" value="6-PGluconate_DH-like_C_sf"/>
</dbReference>
<name>A0ABW1IAC1_9PSEU</name>
<comment type="caution">
    <text evidence="6">The sequence shown here is derived from an EMBL/GenBank/DDBJ whole genome shotgun (WGS) entry which is preliminary data.</text>
</comment>
<dbReference type="InterPro" id="IPR029154">
    <property type="entry name" value="HIBADH-like_NADP-bd"/>
</dbReference>
<gene>
    <name evidence="6" type="ORF">ACFQH9_20490</name>
</gene>
<dbReference type="Proteomes" id="UP001596119">
    <property type="component" value="Unassembled WGS sequence"/>
</dbReference>
<dbReference type="InterPro" id="IPR051265">
    <property type="entry name" value="HIBADH-related_NP60_sf"/>
</dbReference>
<dbReference type="InterPro" id="IPR002204">
    <property type="entry name" value="3-OH-isobutyrate_DH-rel_CS"/>
</dbReference>
<dbReference type="Gene3D" id="3.40.50.720">
    <property type="entry name" value="NAD(P)-binding Rossmann-like Domain"/>
    <property type="match status" value="1"/>
</dbReference>